<feature type="signal peptide" evidence="1">
    <location>
        <begin position="1"/>
        <end position="24"/>
    </location>
</feature>
<sequence length="174" mass="16957">MASHRAHWATGAALAAAVAVGVTALSGCSDEGGGSAPSGPAASAAQSLGGAASSAASSLSSQAAGALESAKAEAGRKLDQIKGGVDAKGDVVLGDPITGSQGPATVPVTAHNSADAQKSFAVQVDFTDQDGNLLDTVVLTINDVPAGKSGEANAHSTRELTGEVRAVVHRAVRY</sequence>
<gene>
    <name evidence="2" type="ORF">GCM10010365_52010</name>
</gene>
<reference evidence="2" key="2">
    <citation type="submission" date="2020-09" db="EMBL/GenBank/DDBJ databases">
        <authorList>
            <person name="Sun Q."/>
            <person name="Ohkuma M."/>
        </authorList>
    </citation>
    <scope>NUCLEOTIDE SEQUENCE</scope>
    <source>
        <strain evidence="2">JCM 4815</strain>
    </source>
</reference>
<protein>
    <recommendedName>
        <fullName evidence="4">Lipoprotein</fullName>
    </recommendedName>
</protein>
<dbReference type="Proteomes" id="UP000622166">
    <property type="component" value="Unassembled WGS sequence"/>
</dbReference>
<reference evidence="2" key="1">
    <citation type="journal article" date="2014" name="Int. J. Syst. Evol. Microbiol.">
        <title>Complete genome sequence of Corynebacterium casei LMG S-19264T (=DSM 44701T), isolated from a smear-ripened cheese.</title>
        <authorList>
            <consortium name="US DOE Joint Genome Institute (JGI-PGF)"/>
            <person name="Walter F."/>
            <person name="Albersmeier A."/>
            <person name="Kalinowski J."/>
            <person name="Ruckert C."/>
        </authorList>
    </citation>
    <scope>NUCLEOTIDE SEQUENCE</scope>
    <source>
        <strain evidence="2">JCM 4815</strain>
    </source>
</reference>
<evidence type="ECO:0000256" key="1">
    <source>
        <dbReference type="SAM" id="SignalP"/>
    </source>
</evidence>
<dbReference type="AlphaFoldDB" id="A0A918UPU1"/>
<evidence type="ECO:0000313" key="2">
    <source>
        <dbReference type="EMBL" id="GGZ25373.1"/>
    </source>
</evidence>
<dbReference type="RefSeq" id="WP_189863102.1">
    <property type="nucleotide sequence ID" value="NZ_BMVW01000012.1"/>
</dbReference>
<evidence type="ECO:0000313" key="3">
    <source>
        <dbReference type="Proteomes" id="UP000622166"/>
    </source>
</evidence>
<organism evidence="2 3">
    <name type="scientific">Streptomyces poonensis</name>
    <dbReference type="NCBI Taxonomy" id="68255"/>
    <lineage>
        <taxon>Bacteria</taxon>
        <taxon>Bacillati</taxon>
        <taxon>Actinomycetota</taxon>
        <taxon>Actinomycetes</taxon>
        <taxon>Kitasatosporales</taxon>
        <taxon>Streptomycetaceae</taxon>
        <taxon>Streptomyces</taxon>
    </lineage>
</organism>
<proteinExistence type="predicted"/>
<accession>A0A918UPU1</accession>
<feature type="chain" id="PRO_5036771785" description="Lipoprotein" evidence="1">
    <location>
        <begin position="25"/>
        <end position="174"/>
    </location>
</feature>
<dbReference type="EMBL" id="BMVW01000012">
    <property type="protein sequence ID" value="GGZ25373.1"/>
    <property type="molecule type" value="Genomic_DNA"/>
</dbReference>
<dbReference type="PROSITE" id="PS51257">
    <property type="entry name" value="PROKAR_LIPOPROTEIN"/>
    <property type="match status" value="1"/>
</dbReference>
<evidence type="ECO:0008006" key="4">
    <source>
        <dbReference type="Google" id="ProtNLM"/>
    </source>
</evidence>
<keyword evidence="1" id="KW-0732">Signal</keyword>
<keyword evidence="3" id="KW-1185">Reference proteome</keyword>
<comment type="caution">
    <text evidence="2">The sequence shown here is derived from an EMBL/GenBank/DDBJ whole genome shotgun (WGS) entry which is preliminary data.</text>
</comment>
<name>A0A918UPU1_9ACTN</name>